<reference evidence="5 6" key="1">
    <citation type="submission" date="2021-12" db="EMBL/GenBank/DDBJ databases">
        <title>Discovery of the Pendulisporaceae a myxobacterial family with distinct sporulation behavior and unique specialized metabolism.</title>
        <authorList>
            <person name="Garcia R."/>
            <person name="Popoff A."/>
            <person name="Bader C.D."/>
            <person name="Loehr J."/>
            <person name="Walesch S."/>
            <person name="Walt C."/>
            <person name="Boldt J."/>
            <person name="Bunk B."/>
            <person name="Haeckl F.J.F.P.J."/>
            <person name="Gunesch A.P."/>
            <person name="Birkelbach J."/>
            <person name="Nuebel U."/>
            <person name="Pietschmann T."/>
            <person name="Bach T."/>
            <person name="Mueller R."/>
        </authorList>
    </citation>
    <scope>NUCLEOTIDE SEQUENCE [LARGE SCALE GENOMIC DNA]</scope>
    <source>
        <strain evidence="5 6">MSr11954</strain>
    </source>
</reference>
<comment type="similarity">
    <text evidence="2">Belongs to the TlyA family.</text>
</comment>
<evidence type="ECO:0000256" key="3">
    <source>
        <dbReference type="PROSITE-ProRule" id="PRU00182"/>
    </source>
</evidence>
<dbReference type="EMBL" id="CP089984">
    <property type="protein sequence ID" value="WXB14685.1"/>
    <property type="molecule type" value="Genomic_DNA"/>
</dbReference>
<evidence type="ECO:0000256" key="2">
    <source>
        <dbReference type="ARBA" id="ARBA00029460"/>
    </source>
</evidence>
<dbReference type="InterPro" id="IPR004538">
    <property type="entry name" value="Hemolysin_A/TlyA"/>
</dbReference>
<evidence type="ECO:0000259" key="4">
    <source>
        <dbReference type="SMART" id="SM00363"/>
    </source>
</evidence>
<dbReference type="GO" id="GO:0008168">
    <property type="term" value="F:methyltransferase activity"/>
    <property type="evidence" value="ECO:0007669"/>
    <property type="project" value="UniProtKB-KW"/>
</dbReference>
<name>A0ABZ2M014_9BACT</name>
<dbReference type="InterPro" id="IPR029063">
    <property type="entry name" value="SAM-dependent_MTases_sf"/>
</dbReference>
<dbReference type="Pfam" id="PF01479">
    <property type="entry name" value="S4"/>
    <property type="match status" value="1"/>
</dbReference>
<dbReference type="NCBIfam" id="TIGR00478">
    <property type="entry name" value="tly"/>
    <property type="match status" value="1"/>
</dbReference>
<dbReference type="GO" id="GO:0032259">
    <property type="term" value="P:methylation"/>
    <property type="evidence" value="ECO:0007669"/>
    <property type="project" value="UniProtKB-KW"/>
</dbReference>
<keyword evidence="6" id="KW-1185">Reference proteome</keyword>
<dbReference type="SMART" id="SM00363">
    <property type="entry name" value="S4"/>
    <property type="match status" value="1"/>
</dbReference>
<keyword evidence="1 3" id="KW-0694">RNA-binding</keyword>
<dbReference type="Gene3D" id="3.10.290.10">
    <property type="entry name" value="RNA-binding S4 domain"/>
    <property type="match status" value="1"/>
</dbReference>
<keyword evidence="5" id="KW-0808">Transferase</keyword>
<dbReference type="PANTHER" id="PTHR32319">
    <property type="entry name" value="BACTERIAL HEMOLYSIN-LIKE PROTEIN"/>
    <property type="match status" value="1"/>
</dbReference>
<dbReference type="CDD" id="cd00165">
    <property type="entry name" value="S4"/>
    <property type="match status" value="1"/>
</dbReference>
<protein>
    <submittedName>
        <fullName evidence="5">TlyA family RNA methyltransferase</fullName>
    </submittedName>
</protein>
<keyword evidence="5" id="KW-0489">Methyltransferase</keyword>
<dbReference type="PIRSF" id="PIRSF005578">
    <property type="entry name" value="TlyA"/>
    <property type="match status" value="1"/>
</dbReference>
<dbReference type="RefSeq" id="WP_394824310.1">
    <property type="nucleotide sequence ID" value="NZ_CP089984.1"/>
</dbReference>
<dbReference type="InterPro" id="IPR047048">
    <property type="entry name" value="TlyA"/>
</dbReference>
<dbReference type="InterPro" id="IPR002942">
    <property type="entry name" value="S4_RNA-bd"/>
</dbReference>
<dbReference type="PANTHER" id="PTHR32319:SF0">
    <property type="entry name" value="BACTERIAL HEMOLYSIN-LIKE PROTEIN"/>
    <property type="match status" value="1"/>
</dbReference>
<dbReference type="SUPFAM" id="SSF55174">
    <property type="entry name" value="Alpha-L RNA-binding motif"/>
    <property type="match status" value="1"/>
</dbReference>
<dbReference type="Pfam" id="PF01728">
    <property type="entry name" value="FtsJ"/>
    <property type="match status" value="1"/>
</dbReference>
<dbReference type="SUPFAM" id="SSF53335">
    <property type="entry name" value="S-adenosyl-L-methionine-dependent methyltransferases"/>
    <property type="match status" value="1"/>
</dbReference>
<dbReference type="Proteomes" id="UP001370348">
    <property type="component" value="Chromosome"/>
</dbReference>
<dbReference type="InterPro" id="IPR002877">
    <property type="entry name" value="RNA_MeTrfase_FtsJ_dom"/>
</dbReference>
<feature type="domain" description="RNA-binding S4" evidence="4">
    <location>
        <begin position="6"/>
        <end position="71"/>
    </location>
</feature>
<dbReference type="CDD" id="cd02440">
    <property type="entry name" value="AdoMet_MTases"/>
    <property type="match status" value="1"/>
</dbReference>
<gene>
    <name evidence="5" type="ORF">LZC94_43540</name>
</gene>
<sequence length="260" mass="27384">MAKPRIRVDQLLVNRGLAPSRARAQAMVLAGTVYVGDTRVEKAGATVADDAPIVVRGADHPYVSRGGVKLEGALDAFGVRPTDLRCLDLGASTGGFTDCLLQRGARAVIAVDVGYGQLAHKLRVDPRVVVMERTNARTLTAESIGGAVDLTVVDASFIGIDRLTEAIARVTREGGELVALVKPQFEVGREEATRTKGVVRDDAVREQAIAGAVRAIEVVGFDILGQCDSVLPGPKGNREAFVHARRSAPCSGRLSTPTGP</sequence>
<evidence type="ECO:0000313" key="5">
    <source>
        <dbReference type="EMBL" id="WXB14685.1"/>
    </source>
</evidence>
<dbReference type="PROSITE" id="PS50889">
    <property type="entry name" value="S4"/>
    <property type="match status" value="1"/>
</dbReference>
<evidence type="ECO:0000313" key="6">
    <source>
        <dbReference type="Proteomes" id="UP001370348"/>
    </source>
</evidence>
<evidence type="ECO:0000256" key="1">
    <source>
        <dbReference type="ARBA" id="ARBA00022884"/>
    </source>
</evidence>
<dbReference type="Gene3D" id="3.40.50.150">
    <property type="entry name" value="Vaccinia Virus protein VP39"/>
    <property type="match status" value="1"/>
</dbReference>
<organism evidence="5 6">
    <name type="scientific">Pendulispora albinea</name>
    <dbReference type="NCBI Taxonomy" id="2741071"/>
    <lineage>
        <taxon>Bacteria</taxon>
        <taxon>Pseudomonadati</taxon>
        <taxon>Myxococcota</taxon>
        <taxon>Myxococcia</taxon>
        <taxon>Myxococcales</taxon>
        <taxon>Sorangiineae</taxon>
        <taxon>Pendulisporaceae</taxon>
        <taxon>Pendulispora</taxon>
    </lineage>
</organism>
<accession>A0ABZ2M014</accession>
<dbReference type="InterPro" id="IPR036986">
    <property type="entry name" value="S4_RNA-bd_sf"/>
</dbReference>
<proteinExistence type="inferred from homology"/>